<dbReference type="RefSeq" id="WP_072064828.1">
    <property type="nucleotide sequence ID" value="NZ_CVRY01000007.1"/>
</dbReference>
<feature type="signal peptide" evidence="1">
    <location>
        <begin position="1"/>
        <end position="21"/>
    </location>
</feature>
<organism evidence="2 3">
    <name type="scientific">Proteus penneri</name>
    <dbReference type="NCBI Taxonomy" id="102862"/>
    <lineage>
        <taxon>Bacteria</taxon>
        <taxon>Pseudomonadati</taxon>
        <taxon>Pseudomonadota</taxon>
        <taxon>Gammaproteobacteria</taxon>
        <taxon>Enterobacterales</taxon>
        <taxon>Morganellaceae</taxon>
        <taxon>Proteus</taxon>
    </lineage>
</organism>
<accession>A0A0G4QGR6</accession>
<dbReference type="AlphaFoldDB" id="A0A0G4QGR6"/>
<keyword evidence="1" id="KW-0732">Signal</keyword>
<reference evidence="3" key="1">
    <citation type="submission" date="2015-06" db="EMBL/GenBank/DDBJ databases">
        <authorList>
            <person name="Urmite Genomes"/>
        </authorList>
    </citation>
    <scope>NUCLEOTIDE SEQUENCE [LARGE SCALE GENOMIC DNA]</scope>
    <source>
        <strain evidence="3">CSUR P1867</strain>
    </source>
</reference>
<evidence type="ECO:0008006" key="4">
    <source>
        <dbReference type="Google" id="ProtNLM"/>
    </source>
</evidence>
<proteinExistence type="predicted"/>
<dbReference type="Pfam" id="PF17274">
    <property type="entry name" value="DUF5339"/>
    <property type="match status" value="1"/>
</dbReference>
<sequence precursor="true">MKQCWLGVALLLLSITLPAQASTVHACRVYFKEADKFIQYISEREDLKHNMPEIKANFEQSKKQIMAAPQAEQKVICDKEMQELNSLNKMFGPKEETALNK</sequence>
<evidence type="ECO:0000313" key="3">
    <source>
        <dbReference type="Proteomes" id="UP000183920"/>
    </source>
</evidence>
<protein>
    <recommendedName>
        <fullName evidence="4">DUF5339 domain-containing protein</fullName>
    </recommendedName>
</protein>
<dbReference type="Proteomes" id="UP000183920">
    <property type="component" value="Unassembled WGS sequence"/>
</dbReference>
<dbReference type="InterPro" id="IPR020493">
    <property type="entry name" value="Uncharacterised_HI0310"/>
</dbReference>
<feature type="chain" id="PRO_5005196258" description="DUF5339 domain-containing protein" evidence="1">
    <location>
        <begin position="22"/>
        <end position="101"/>
    </location>
</feature>
<name>A0A0G4QGR6_9GAMM</name>
<dbReference type="EMBL" id="CVRY01000007">
    <property type="protein sequence ID" value="CRL64834.1"/>
    <property type="molecule type" value="Genomic_DNA"/>
</dbReference>
<evidence type="ECO:0000256" key="1">
    <source>
        <dbReference type="SAM" id="SignalP"/>
    </source>
</evidence>
<evidence type="ECO:0000313" key="2">
    <source>
        <dbReference type="EMBL" id="CRL64834.1"/>
    </source>
</evidence>
<gene>
    <name evidence="2" type="ORF">BN1804_03191</name>
</gene>